<evidence type="ECO:0000313" key="4">
    <source>
        <dbReference type="Proteomes" id="UP001305779"/>
    </source>
</evidence>
<dbReference type="EMBL" id="JAXOVC010000005">
    <property type="protein sequence ID" value="KAK4501987.1"/>
    <property type="molecule type" value="Genomic_DNA"/>
</dbReference>
<feature type="compositionally biased region" description="Low complexity" evidence="1">
    <location>
        <begin position="80"/>
        <end position="102"/>
    </location>
</feature>
<protein>
    <submittedName>
        <fullName evidence="3">Uncharacterized protein</fullName>
    </submittedName>
</protein>
<feature type="compositionally biased region" description="Basic residues" evidence="1">
    <location>
        <begin position="64"/>
        <end position="75"/>
    </location>
</feature>
<name>A0ABR0EKH8_ZASCE</name>
<keyword evidence="4" id="KW-1185">Reference proteome</keyword>
<sequence>MAPRPTRYITLLETHPRSALPDNEEHYRSKDRVTGPSPPPRPTWTHTAEVSLATKTNAASQSRAKIHRTRAGRTSKRGDTSSTTLESLTTTPKSSTDSKTTDTQTVIEYSSTTTIYTSGFATSTRSETPAPSTTIAGPPVHRTRVDPYGIPDPPVWFPYMIAALLAIMLALAVLFYFVNFPPTGRWIRENYQEWKQWLSARRNQRYGYEKVEEIQLDSNDCRSSGASPTLRQLSEITVPGKDDAVSAAFTTSANTPGLHNTPTLYSRRRKGEGMNVDTDAAAGLGITLTAETPSGVRQQKSFDDTLLRPNTDKPLPQPPKTPARQAVQSAKAFLPRITSRSELASRKLSTDLETGLLRPPRRNPLPPTSSPTPSAPPSPGYRVLEMVGGSVEYAAEKMSKFMHDQVKGNPEEGLLLPVRDCEREKVLGEVVC</sequence>
<feature type="transmembrane region" description="Helical" evidence="2">
    <location>
        <begin position="156"/>
        <end position="178"/>
    </location>
</feature>
<feature type="region of interest" description="Disordered" evidence="1">
    <location>
        <begin position="1"/>
        <end position="102"/>
    </location>
</feature>
<feature type="compositionally biased region" description="Pro residues" evidence="1">
    <location>
        <begin position="362"/>
        <end position="379"/>
    </location>
</feature>
<dbReference type="Proteomes" id="UP001305779">
    <property type="component" value="Unassembled WGS sequence"/>
</dbReference>
<reference evidence="3 4" key="1">
    <citation type="journal article" date="2023" name="G3 (Bethesda)">
        <title>A chromosome-level genome assembly of Zasmidium syzygii isolated from banana leaves.</title>
        <authorList>
            <person name="van Westerhoven A.C."/>
            <person name="Mehrabi R."/>
            <person name="Talebi R."/>
            <person name="Steentjes M.B.F."/>
            <person name="Corcolon B."/>
            <person name="Chong P.A."/>
            <person name="Kema G.H.J."/>
            <person name="Seidl M.F."/>
        </authorList>
    </citation>
    <scope>NUCLEOTIDE SEQUENCE [LARGE SCALE GENOMIC DNA]</scope>
    <source>
        <strain evidence="3 4">P124</strain>
    </source>
</reference>
<comment type="caution">
    <text evidence="3">The sequence shown here is derived from an EMBL/GenBank/DDBJ whole genome shotgun (WGS) entry which is preliminary data.</text>
</comment>
<organism evidence="3 4">
    <name type="scientific">Zasmidium cellare</name>
    <name type="common">Wine cellar mold</name>
    <name type="synonym">Racodium cellare</name>
    <dbReference type="NCBI Taxonomy" id="395010"/>
    <lineage>
        <taxon>Eukaryota</taxon>
        <taxon>Fungi</taxon>
        <taxon>Dikarya</taxon>
        <taxon>Ascomycota</taxon>
        <taxon>Pezizomycotina</taxon>
        <taxon>Dothideomycetes</taxon>
        <taxon>Dothideomycetidae</taxon>
        <taxon>Mycosphaerellales</taxon>
        <taxon>Mycosphaerellaceae</taxon>
        <taxon>Zasmidium</taxon>
    </lineage>
</organism>
<accession>A0ABR0EKH8</accession>
<feature type="region of interest" description="Disordered" evidence="1">
    <location>
        <begin position="289"/>
        <end position="324"/>
    </location>
</feature>
<feature type="compositionally biased region" description="Basic and acidic residues" evidence="1">
    <location>
        <begin position="23"/>
        <end position="33"/>
    </location>
</feature>
<evidence type="ECO:0000313" key="3">
    <source>
        <dbReference type="EMBL" id="KAK4501987.1"/>
    </source>
</evidence>
<keyword evidence="2" id="KW-1133">Transmembrane helix</keyword>
<feature type="compositionally biased region" description="Polar residues" evidence="1">
    <location>
        <begin position="44"/>
        <end position="63"/>
    </location>
</feature>
<evidence type="ECO:0000256" key="2">
    <source>
        <dbReference type="SAM" id="Phobius"/>
    </source>
</evidence>
<proteinExistence type="predicted"/>
<evidence type="ECO:0000256" key="1">
    <source>
        <dbReference type="SAM" id="MobiDB-lite"/>
    </source>
</evidence>
<keyword evidence="2" id="KW-0472">Membrane</keyword>
<feature type="compositionally biased region" description="Polar residues" evidence="1">
    <location>
        <begin position="289"/>
        <end position="299"/>
    </location>
</feature>
<feature type="region of interest" description="Disordered" evidence="1">
    <location>
        <begin position="341"/>
        <end position="380"/>
    </location>
</feature>
<gene>
    <name evidence="3" type="ORF">PRZ48_007798</name>
</gene>
<keyword evidence="2" id="KW-0812">Transmembrane</keyword>